<feature type="binding site" evidence="10">
    <location>
        <begin position="10"/>
        <end position="12"/>
    </location>
    <ligand>
        <name>UDP-N-acetyl-alpha-D-glucosamine</name>
        <dbReference type="ChEBI" id="CHEBI:57705"/>
    </ligand>
</feature>
<evidence type="ECO:0000313" key="13">
    <source>
        <dbReference type="EMBL" id="VFB16039.1"/>
    </source>
</evidence>
<evidence type="ECO:0000256" key="9">
    <source>
        <dbReference type="ARBA" id="ARBA00023316"/>
    </source>
</evidence>
<dbReference type="Gene3D" id="3.40.50.2000">
    <property type="entry name" value="Glycogen Phosphorylase B"/>
    <property type="match status" value="2"/>
</dbReference>
<keyword evidence="5 10" id="KW-0133">Cell shape</keyword>
<keyword evidence="14" id="KW-1185">Reference proteome</keyword>
<dbReference type="PANTHER" id="PTHR21015">
    <property type="entry name" value="UDP-N-ACETYLGLUCOSAMINE--N-ACETYLMURAMYL-(PENTAPEPTIDE) PYROPHOSPHORYL-UNDECAPRENOL N-ACETYLGLUCOSAMINE TRANSFERASE 1"/>
    <property type="match status" value="1"/>
</dbReference>
<keyword evidence="4 10" id="KW-0808">Transferase</keyword>
<dbReference type="Pfam" id="PF03033">
    <property type="entry name" value="Glyco_transf_28"/>
    <property type="match status" value="1"/>
</dbReference>
<dbReference type="Proteomes" id="UP000377798">
    <property type="component" value="Unassembled WGS sequence"/>
</dbReference>
<dbReference type="GO" id="GO:0071555">
    <property type="term" value="P:cell wall organization"/>
    <property type="evidence" value="ECO:0007669"/>
    <property type="project" value="UniProtKB-KW"/>
</dbReference>
<dbReference type="GO" id="GO:0005975">
    <property type="term" value="P:carbohydrate metabolic process"/>
    <property type="evidence" value="ECO:0007669"/>
    <property type="project" value="InterPro"/>
</dbReference>
<protein>
    <recommendedName>
        <fullName evidence="10">UDP-N-acetylglucosamine--N-acetylmuramyl-(pentapeptide) pyrophosphoryl-undecaprenol N-acetylglucosamine transferase</fullName>
        <ecNumber evidence="10">2.4.1.227</ecNumber>
    </recommendedName>
    <alternativeName>
        <fullName evidence="10">Undecaprenyl-PP-MurNAc-pentapeptide-UDPGlcNAc GlcNAc transferase</fullName>
    </alternativeName>
</protein>
<dbReference type="GO" id="GO:0051301">
    <property type="term" value="P:cell division"/>
    <property type="evidence" value="ECO:0007669"/>
    <property type="project" value="UniProtKB-KW"/>
</dbReference>
<dbReference type="EMBL" id="CAACYI010000001">
    <property type="protein sequence ID" value="VFB16039.1"/>
    <property type="molecule type" value="Genomic_DNA"/>
</dbReference>
<keyword evidence="9 10" id="KW-0961">Cell wall biogenesis/degradation</keyword>
<keyword evidence="1 10" id="KW-1003">Cell membrane</keyword>
<evidence type="ECO:0000259" key="11">
    <source>
        <dbReference type="Pfam" id="PF03033"/>
    </source>
</evidence>
<comment type="subcellular location">
    <subcellularLocation>
        <location evidence="10">Cell membrane</location>
        <topology evidence="10">Peripheral membrane protein</topology>
        <orientation evidence="10">Cytoplasmic side</orientation>
    </subcellularLocation>
</comment>
<feature type="binding site" evidence="10">
    <location>
        <position position="166"/>
    </location>
    <ligand>
        <name>UDP-N-acetyl-alpha-D-glucosamine</name>
        <dbReference type="ChEBI" id="CHEBI:57705"/>
    </ligand>
</feature>
<accession>A0A8H2M3X6</accession>
<keyword evidence="3 10" id="KW-0328">Glycosyltransferase</keyword>
<evidence type="ECO:0000313" key="14">
    <source>
        <dbReference type="Proteomes" id="UP000377798"/>
    </source>
</evidence>
<evidence type="ECO:0000256" key="7">
    <source>
        <dbReference type="ARBA" id="ARBA00023136"/>
    </source>
</evidence>
<evidence type="ECO:0000256" key="3">
    <source>
        <dbReference type="ARBA" id="ARBA00022676"/>
    </source>
</evidence>
<dbReference type="InterPro" id="IPR006009">
    <property type="entry name" value="GlcNAc_MurG"/>
</dbReference>
<feature type="domain" description="Glycosyltransferase family 28 N-terminal" evidence="11">
    <location>
        <begin position="3"/>
        <end position="141"/>
    </location>
</feature>
<dbReference type="AlphaFoldDB" id="A0A8H2M3X6"/>
<comment type="pathway">
    <text evidence="10">Cell wall biogenesis; peptidoglycan biosynthesis.</text>
</comment>
<feature type="binding site" evidence="10">
    <location>
        <position position="287"/>
    </location>
    <ligand>
        <name>UDP-N-acetyl-alpha-D-glucosamine</name>
        <dbReference type="ChEBI" id="CHEBI:57705"/>
    </ligand>
</feature>
<organism evidence="13 14">
    <name type="scientific">Urinicoccus massiliensis</name>
    <dbReference type="NCBI Taxonomy" id="1723382"/>
    <lineage>
        <taxon>Bacteria</taxon>
        <taxon>Bacillati</taxon>
        <taxon>Bacillota</taxon>
        <taxon>Tissierellia</taxon>
        <taxon>Tissierellales</taxon>
        <taxon>Peptoniphilaceae</taxon>
        <taxon>Urinicoccus</taxon>
    </lineage>
</organism>
<comment type="caution">
    <text evidence="10">Lacks conserved residue(s) required for the propagation of feature annotation.</text>
</comment>
<keyword evidence="8 10" id="KW-0131">Cell cycle</keyword>
<comment type="similarity">
    <text evidence="10">Belongs to the glycosyltransferase 28 family. MurG subfamily.</text>
</comment>
<dbReference type="GO" id="GO:0008360">
    <property type="term" value="P:regulation of cell shape"/>
    <property type="evidence" value="ECO:0007669"/>
    <property type="project" value="UniProtKB-KW"/>
</dbReference>
<evidence type="ECO:0000256" key="4">
    <source>
        <dbReference type="ARBA" id="ARBA00022679"/>
    </source>
</evidence>
<dbReference type="CDD" id="cd03785">
    <property type="entry name" value="GT28_MurG"/>
    <property type="match status" value="1"/>
</dbReference>
<dbReference type="SUPFAM" id="SSF53756">
    <property type="entry name" value="UDP-Glycosyltransferase/glycogen phosphorylase"/>
    <property type="match status" value="1"/>
</dbReference>
<evidence type="ECO:0000256" key="5">
    <source>
        <dbReference type="ARBA" id="ARBA00022960"/>
    </source>
</evidence>
<dbReference type="UniPathway" id="UPA00219"/>
<evidence type="ECO:0000259" key="12">
    <source>
        <dbReference type="Pfam" id="PF04101"/>
    </source>
</evidence>
<gene>
    <name evidence="10 13" type="primary">murG</name>
    <name evidence="13" type="ORF">NCTC13150_00553</name>
</gene>
<dbReference type="Pfam" id="PF04101">
    <property type="entry name" value="Glyco_tran_28_C"/>
    <property type="match status" value="1"/>
</dbReference>
<evidence type="ECO:0000256" key="8">
    <source>
        <dbReference type="ARBA" id="ARBA00023306"/>
    </source>
</evidence>
<dbReference type="GO" id="GO:0009252">
    <property type="term" value="P:peptidoglycan biosynthetic process"/>
    <property type="evidence" value="ECO:0007669"/>
    <property type="project" value="UniProtKB-UniRule"/>
</dbReference>
<dbReference type="GO" id="GO:0005886">
    <property type="term" value="C:plasma membrane"/>
    <property type="evidence" value="ECO:0007669"/>
    <property type="project" value="UniProtKB-SubCell"/>
</dbReference>
<feature type="binding site" evidence="10">
    <location>
        <position position="190"/>
    </location>
    <ligand>
        <name>UDP-N-acetyl-alpha-D-glucosamine</name>
        <dbReference type="ChEBI" id="CHEBI:57705"/>
    </ligand>
</feature>
<dbReference type="RefSeq" id="WP_131748509.1">
    <property type="nucleotide sequence ID" value="NZ_CAACYI010000001.1"/>
</dbReference>
<comment type="function">
    <text evidence="10">Cell wall formation. Catalyzes the transfer of a GlcNAc subunit on undecaprenyl-pyrophosphoryl-MurNAc-pentapeptide (lipid intermediate I) to form undecaprenyl-pyrophosphoryl-MurNAc-(pentapeptide)GlcNAc (lipid intermediate II).</text>
</comment>
<keyword evidence="6 10" id="KW-0573">Peptidoglycan synthesis</keyword>
<dbReference type="NCBIfam" id="TIGR01133">
    <property type="entry name" value="murG"/>
    <property type="match status" value="1"/>
</dbReference>
<reference evidence="13 14" key="1">
    <citation type="submission" date="2019-02" db="EMBL/GenBank/DDBJ databases">
        <authorList>
            <consortium name="Pathogen Informatics"/>
        </authorList>
    </citation>
    <scope>NUCLEOTIDE SEQUENCE [LARGE SCALE GENOMIC DNA]</scope>
    <source>
        <strain evidence="13 14">3012STDY7089603</strain>
    </source>
</reference>
<dbReference type="EC" id="2.4.1.227" evidence="10"/>
<keyword evidence="7 10" id="KW-0472">Membrane</keyword>
<keyword evidence="2 10" id="KW-0132">Cell division</keyword>
<comment type="catalytic activity">
    <reaction evidence="10">
        <text>di-trans,octa-cis-undecaprenyl diphospho-N-acetyl-alpha-D-muramoyl-L-alanyl-D-glutamyl-meso-2,6-diaminopimeloyl-D-alanyl-D-alanine + UDP-N-acetyl-alpha-D-glucosamine = di-trans,octa-cis-undecaprenyl diphospho-[N-acetyl-alpha-D-glucosaminyl-(1-&gt;4)]-N-acetyl-alpha-D-muramoyl-L-alanyl-D-glutamyl-meso-2,6-diaminopimeloyl-D-alanyl-D-alanine + UDP + H(+)</text>
        <dbReference type="Rhea" id="RHEA:31227"/>
        <dbReference type="ChEBI" id="CHEBI:15378"/>
        <dbReference type="ChEBI" id="CHEBI:57705"/>
        <dbReference type="ChEBI" id="CHEBI:58223"/>
        <dbReference type="ChEBI" id="CHEBI:61387"/>
        <dbReference type="ChEBI" id="CHEBI:61388"/>
        <dbReference type="EC" id="2.4.1.227"/>
    </reaction>
</comment>
<feature type="domain" description="Glycosyl transferase family 28 C-terminal" evidence="12">
    <location>
        <begin position="184"/>
        <end position="345"/>
    </location>
</feature>
<sequence length="366" mass="40522">MRIILSGGGTGGHIMPALAIAEELKKTEGVEVFYVGKEGSLEEELVQREGIKFYPIPVEGLPRKKVSTKTIHTMWSLFQGMQACGRILKKIQPDVVIGTGGYVCAPVVLKAQQFGIPTVLQEQNAFPGKANRFLARKASFVALNFKEAKVYFKRKDNLIYTGNPVRQAFLDQASSSQSREEKVVLSFGGSGGQESTNDAIKEILAHHDRLPFHLIHITGRDYYDEFMEGLEEREDVEILSFSMEIPKLMQGADLVIASSSAMTLAEISALSKASILIPKAYTAGNHQVFNGKSYESQGASILLYEEDLTGEKLYASIEKLLENDQMRQDMGRCANRMCNKDAVKEIAERVLELGAYGKKKKEKANS</sequence>
<dbReference type="HAMAP" id="MF_00033">
    <property type="entry name" value="MurG"/>
    <property type="match status" value="1"/>
</dbReference>
<evidence type="ECO:0000256" key="6">
    <source>
        <dbReference type="ARBA" id="ARBA00022984"/>
    </source>
</evidence>
<evidence type="ECO:0000256" key="2">
    <source>
        <dbReference type="ARBA" id="ARBA00022618"/>
    </source>
</evidence>
<evidence type="ECO:0000256" key="10">
    <source>
        <dbReference type="HAMAP-Rule" id="MF_00033"/>
    </source>
</evidence>
<comment type="caution">
    <text evidence="13">The sequence shown here is derived from an EMBL/GenBank/DDBJ whole genome shotgun (WGS) entry which is preliminary data.</text>
</comment>
<feature type="binding site" evidence="10">
    <location>
        <position position="124"/>
    </location>
    <ligand>
        <name>UDP-N-acetyl-alpha-D-glucosamine</name>
        <dbReference type="ChEBI" id="CHEBI:57705"/>
    </ligand>
</feature>
<dbReference type="InterPro" id="IPR007235">
    <property type="entry name" value="Glyco_trans_28_C"/>
</dbReference>
<name>A0A8H2M3X6_9FIRM</name>
<dbReference type="GO" id="GO:0050511">
    <property type="term" value="F:undecaprenyldiphospho-muramoylpentapeptide beta-N-acetylglucosaminyltransferase activity"/>
    <property type="evidence" value="ECO:0007669"/>
    <property type="project" value="UniProtKB-UniRule"/>
</dbReference>
<proteinExistence type="inferred from homology"/>
<dbReference type="InterPro" id="IPR004276">
    <property type="entry name" value="GlycoTrans_28_N"/>
</dbReference>
<evidence type="ECO:0000256" key="1">
    <source>
        <dbReference type="ARBA" id="ARBA00022475"/>
    </source>
</evidence>
<dbReference type="PANTHER" id="PTHR21015:SF22">
    <property type="entry name" value="GLYCOSYLTRANSFERASE"/>
    <property type="match status" value="1"/>
</dbReference>